<dbReference type="RefSeq" id="WP_265195295.1">
    <property type="nucleotide sequence ID" value="NZ_CP135253.1"/>
</dbReference>
<evidence type="ECO:0000313" key="2">
    <source>
        <dbReference type="EMBL" id="WNS38084.1"/>
    </source>
</evidence>
<reference evidence="1 3" key="2">
    <citation type="submission" date="2024-09" db="EMBL/GenBank/DDBJ databases">
        <title>Molecular characterization of Carbapenemase-producing Enterobacter cloacae Complex from Infections in Argentina.</title>
        <authorList>
            <person name="De Mendieta J.M."/>
            <person name="Gomez S."/>
        </authorList>
    </citation>
    <scope>NUCLEOTIDE SEQUENCE [LARGE SCALE GENOMIC DNA]</scope>
    <source>
        <strain evidence="1 3">M23267</strain>
    </source>
</reference>
<evidence type="ECO:0000313" key="1">
    <source>
        <dbReference type="EMBL" id="MFB4720811.1"/>
    </source>
</evidence>
<dbReference type="KEGG" id="echu:RQP59_00455"/>
<dbReference type="Proteomes" id="UP001577381">
    <property type="component" value="Unassembled WGS sequence"/>
</dbReference>
<keyword evidence="3" id="KW-1185">Reference proteome</keyword>
<dbReference type="NCBIfam" id="NF033832">
    <property type="entry name" value="sce7726_fam"/>
    <property type="match status" value="1"/>
</dbReference>
<dbReference type="AlphaFoldDB" id="A0AA96M585"/>
<reference evidence="2" key="1">
    <citation type="submission" date="2023-09" db="EMBL/GenBank/DDBJ databases">
        <title>Coexistence of blaNDM-1 and blaKPC-2 in Enterobacter chuandaensis.</title>
        <authorList>
            <person name="Chen R."/>
        </authorList>
    </citation>
    <scope>NUCLEOTIDE SEQUENCE</scope>
    <source>
        <strain evidence="2">FAHZZU5885</strain>
    </source>
</reference>
<name>A0AA96M585_9ENTR</name>
<dbReference type="EMBL" id="JBHGSI010000005">
    <property type="protein sequence ID" value="MFB4720811.1"/>
    <property type="molecule type" value="Genomic_DNA"/>
</dbReference>
<organism evidence="2">
    <name type="scientific">Enterobacter chuandaensis</name>
    <dbReference type="NCBI Taxonomy" id="2497875"/>
    <lineage>
        <taxon>Bacteria</taxon>
        <taxon>Pseudomonadati</taxon>
        <taxon>Pseudomonadota</taxon>
        <taxon>Gammaproteobacteria</taxon>
        <taxon>Enterobacterales</taxon>
        <taxon>Enterobacteriaceae</taxon>
        <taxon>Enterobacter</taxon>
        <taxon>Enterobacter cloacae complex</taxon>
    </lineage>
</organism>
<evidence type="ECO:0000313" key="3">
    <source>
        <dbReference type="Proteomes" id="UP001577381"/>
    </source>
</evidence>
<protein>
    <submittedName>
        <fullName evidence="2">Sce7726 family protein</fullName>
    </submittedName>
</protein>
<accession>A0AA96M585</accession>
<proteinExistence type="predicted"/>
<gene>
    <name evidence="1" type="ORF">ACE3KR_18215</name>
    <name evidence="2" type="ORF">RQP59_00455</name>
</gene>
<dbReference type="InterPro" id="IPR047729">
    <property type="entry name" value="Sce7726-like"/>
</dbReference>
<dbReference type="EMBL" id="CP135253">
    <property type="protein sequence ID" value="WNS38084.1"/>
    <property type="molecule type" value="Genomic_DNA"/>
</dbReference>
<sequence>MFDSRDAAQLFTSQAINKIAQGDLSLLHSVLDEYITPKHMPVKISEIFDLAFQKYSKDYKSEYVFKNIIAQKIFLKNHKKNSSVMLSELRVGSNKADCVIVNGHTICYEIKTEFDTLKRLPEQISTYLKVFEKVNVICSENHIANVISLVPENVGIFKLTDKNALKEVRKAICNYSDIDRFLMISSLRKSEYVFIAEQLTNKKLTATNMYIFSECLDIFNQARSEDLRRLYRSALKKYRKNNMNIINDLPPSLTNSAISFKLSNLQQQSLRKVLSQYIYKDDLCTSHL</sequence>